<reference evidence="1" key="1">
    <citation type="submission" date="2014-09" db="EMBL/GenBank/DDBJ databases">
        <authorList>
            <person name="Magalhaes I.L.F."/>
            <person name="Oliveira U."/>
            <person name="Santos F.R."/>
            <person name="Vidigal T.H.D.A."/>
            <person name="Brescovit A.D."/>
            <person name="Santos A.J."/>
        </authorList>
    </citation>
    <scope>NUCLEOTIDE SEQUENCE</scope>
    <source>
        <tissue evidence="1">Shoot tissue taken approximately 20 cm above the soil surface</tissue>
    </source>
</reference>
<dbReference type="EMBL" id="GBRH01188933">
    <property type="protein sequence ID" value="JAE08963.1"/>
    <property type="molecule type" value="Transcribed_RNA"/>
</dbReference>
<name>A0A0A9FL06_ARUDO</name>
<sequence length="40" mass="4910">MFLKTICLENPNYFSRTHELPNYLMNIKFVNFEEIYIAHD</sequence>
<accession>A0A0A9FL06</accession>
<reference evidence="1" key="2">
    <citation type="journal article" date="2015" name="Data Brief">
        <title>Shoot transcriptome of the giant reed, Arundo donax.</title>
        <authorList>
            <person name="Barrero R.A."/>
            <person name="Guerrero F.D."/>
            <person name="Moolhuijzen P."/>
            <person name="Goolsby J.A."/>
            <person name="Tidwell J."/>
            <person name="Bellgard S.E."/>
            <person name="Bellgard M.I."/>
        </authorList>
    </citation>
    <scope>NUCLEOTIDE SEQUENCE</scope>
    <source>
        <tissue evidence="1">Shoot tissue taken approximately 20 cm above the soil surface</tissue>
    </source>
</reference>
<protein>
    <submittedName>
        <fullName evidence="1">Uncharacterized protein</fullName>
    </submittedName>
</protein>
<proteinExistence type="predicted"/>
<evidence type="ECO:0000313" key="1">
    <source>
        <dbReference type="EMBL" id="JAE08963.1"/>
    </source>
</evidence>
<dbReference type="AlphaFoldDB" id="A0A0A9FL06"/>
<organism evidence="1">
    <name type="scientific">Arundo donax</name>
    <name type="common">Giant reed</name>
    <name type="synonym">Donax arundinaceus</name>
    <dbReference type="NCBI Taxonomy" id="35708"/>
    <lineage>
        <taxon>Eukaryota</taxon>
        <taxon>Viridiplantae</taxon>
        <taxon>Streptophyta</taxon>
        <taxon>Embryophyta</taxon>
        <taxon>Tracheophyta</taxon>
        <taxon>Spermatophyta</taxon>
        <taxon>Magnoliopsida</taxon>
        <taxon>Liliopsida</taxon>
        <taxon>Poales</taxon>
        <taxon>Poaceae</taxon>
        <taxon>PACMAD clade</taxon>
        <taxon>Arundinoideae</taxon>
        <taxon>Arundineae</taxon>
        <taxon>Arundo</taxon>
    </lineage>
</organism>